<organism evidence="1">
    <name type="scientific">marine sediment metagenome</name>
    <dbReference type="NCBI Taxonomy" id="412755"/>
    <lineage>
        <taxon>unclassified sequences</taxon>
        <taxon>metagenomes</taxon>
        <taxon>ecological metagenomes</taxon>
    </lineage>
</organism>
<reference evidence="1" key="1">
    <citation type="journal article" date="2014" name="Front. Microbiol.">
        <title>High frequency of phylogenetically diverse reductive dehalogenase-homologous genes in deep subseafloor sedimentary metagenomes.</title>
        <authorList>
            <person name="Kawai M."/>
            <person name="Futagami T."/>
            <person name="Toyoda A."/>
            <person name="Takaki Y."/>
            <person name="Nishi S."/>
            <person name="Hori S."/>
            <person name="Arai W."/>
            <person name="Tsubouchi T."/>
            <person name="Morono Y."/>
            <person name="Uchiyama I."/>
            <person name="Ito T."/>
            <person name="Fujiyama A."/>
            <person name="Inagaki F."/>
            <person name="Takami H."/>
        </authorList>
    </citation>
    <scope>NUCLEOTIDE SEQUENCE</scope>
    <source>
        <strain evidence="1">Expedition CK06-06</strain>
    </source>
</reference>
<evidence type="ECO:0000313" key="1">
    <source>
        <dbReference type="EMBL" id="GAI87907.1"/>
    </source>
</evidence>
<dbReference type="InterPro" id="IPR032466">
    <property type="entry name" value="Metal_Hydrolase"/>
</dbReference>
<sequence>MISIEPKKKKKVGVGFHFQNSRPVEYDIRLLDIFYKLGVKVIQLTYNEKNMVGDGCTELTDCGLSKFGKKMIKRMNKLEMVVDLSHVGYKTSMEALEVSEDPVMFSHSNAWKVCPSKRNIKDDQIKALANKKGVIGMNAFPAFVKKKQADSQ</sequence>
<dbReference type="SUPFAM" id="SSF51556">
    <property type="entry name" value="Metallo-dependent hydrolases"/>
    <property type="match status" value="1"/>
</dbReference>
<name>X1S4E2_9ZZZZ</name>
<dbReference type="Gene3D" id="3.20.20.140">
    <property type="entry name" value="Metal-dependent hydrolases"/>
    <property type="match status" value="1"/>
</dbReference>
<accession>X1S4E2</accession>
<protein>
    <recommendedName>
        <fullName evidence="2">Peptidase M19 renal dipeptidase</fullName>
    </recommendedName>
</protein>
<dbReference type="PANTHER" id="PTHR10443:SF12">
    <property type="entry name" value="DIPEPTIDASE"/>
    <property type="match status" value="1"/>
</dbReference>
<dbReference type="GO" id="GO:0006508">
    <property type="term" value="P:proteolysis"/>
    <property type="evidence" value="ECO:0007669"/>
    <property type="project" value="InterPro"/>
</dbReference>
<comment type="caution">
    <text evidence="1">The sequence shown here is derived from an EMBL/GenBank/DDBJ whole genome shotgun (WGS) entry which is preliminary data.</text>
</comment>
<gene>
    <name evidence="1" type="ORF">S12H4_15671</name>
</gene>
<proteinExistence type="predicted"/>
<dbReference type="AlphaFoldDB" id="X1S4E2"/>
<dbReference type="PROSITE" id="PS51365">
    <property type="entry name" value="RENAL_DIPEPTIDASE_2"/>
    <property type="match status" value="1"/>
</dbReference>
<dbReference type="PANTHER" id="PTHR10443">
    <property type="entry name" value="MICROSOMAL DIPEPTIDASE"/>
    <property type="match status" value="1"/>
</dbReference>
<dbReference type="EMBL" id="BARW01007544">
    <property type="protein sequence ID" value="GAI87907.1"/>
    <property type="molecule type" value="Genomic_DNA"/>
</dbReference>
<dbReference type="InterPro" id="IPR008257">
    <property type="entry name" value="Pept_M19"/>
</dbReference>
<dbReference type="Pfam" id="PF01244">
    <property type="entry name" value="Peptidase_M19"/>
    <property type="match status" value="1"/>
</dbReference>
<dbReference type="GO" id="GO:0070573">
    <property type="term" value="F:metallodipeptidase activity"/>
    <property type="evidence" value="ECO:0007669"/>
    <property type="project" value="InterPro"/>
</dbReference>
<evidence type="ECO:0008006" key="2">
    <source>
        <dbReference type="Google" id="ProtNLM"/>
    </source>
</evidence>